<accession>A0A2S4HK36</accession>
<dbReference type="Proteomes" id="UP000237222">
    <property type="component" value="Unassembled WGS sequence"/>
</dbReference>
<reference evidence="1" key="1">
    <citation type="submission" date="2018-01" db="EMBL/GenBank/DDBJ databases">
        <authorList>
            <person name="Yu X.-D."/>
        </authorList>
    </citation>
    <scope>NUCLEOTIDE SEQUENCE</scope>
    <source>
        <strain evidence="1">ZX-21</strain>
    </source>
</reference>
<sequence length="66" mass="7292">MPKYESYEAWFDEFQALAEAEDLAWLVATTGKGHRQAFERGDSPTEELMSLADMAEWRGCGCGGGS</sequence>
<dbReference type="RefSeq" id="WP_103683111.1">
    <property type="nucleotide sequence ID" value="NZ_PQGG01000007.1"/>
</dbReference>
<organism evidence="1 2">
    <name type="scientific">Zhongshania marina</name>
    <dbReference type="NCBI Taxonomy" id="2304603"/>
    <lineage>
        <taxon>Bacteria</taxon>
        <taxon>Pseudomonadati</taxon>
        <taxon>Pseudomonadota</taxon>
        <taxon>Gammaproteobacteria</taxon>
        <taxon>Cellvibrionales</taxon>
        <taxon>Spongiibacteraceae</taxon>
        <taxon>Zhongshania</taxon>
    </lineage>
</organism>
<dbReference type="OrthoDB" id="9887444at2"/>
<proteinExistence type="predicted"/>
<evidence type="ECO:0000313" key="2">
    <source>
        <dbReference type="Proteomes" id="UP000237222"/>
    </source>
</evidence>
<comment type="caution">
    <text evidence="1">The sequence shown here is derived from an EMBL/GenBank/DDBJ whole genome shotgun (WGS) entry which is preliminary data.</text>
</comment>
<name>A0A2S4HK36_9GAMM</name>
<protein>
    <submittedName>
        <fullName evidence="1">Uncharacterized protein</fullName>
    </submittedName>
</protein>
<gene>
    <name evidence="1" type="ORF">C0068_03560</name>
</gene>
<dbReference type="EMBL" id="PQGG01000007">
    <property type="protein sequence ID" value="POP54348.1"/>
    <property type="molecule type" value="Genomic_DNA"/>
</dbReference>
<evidence type="ECO:0000313" key="1">
    <source>
        <dbReference type="EMBL" id="POP54348.1"/>
    </source>
</evidence>
<dbReference type="AlphaFoldDB" id="A0A2S4HK36"/>